<evidence type="ECO:0000313" key="2">
    <source>
        <dbReference type="Proteomes" id="UP000306888"/>
    </source>
</evidence>
<accession>A0A4S2DJN2</accession>
<proteinExistence type="predicted"/>
<dbReference type="EMBL" id="SRYR01000003">
    <property type="protein sequence ID" value="TGY42409.1"/>
    <property type="molecule type" value="Genomic_DNA"/>
</dbReference>
<reference evidence="1 2" key="1">
    <citation type="submission" date="2019-04" db="EMBL/GenBank/DDBJ databases">
        <title>Microbes associate with the intestines of laboratory mice.</title>
        <authorList>
            <person name="Navarre W."/>
            <person name="Wong E."/>
            <person name="Huang K."/>
            <person name="Tropini C."/>
            <person name="Ng K."/>
            <person name="Yu B."/>
        </authorList>
    </citation>
    <scope>NUCLEOTIDE SEQUENCE [LARGE SCALE GENOMIC DNA]</scope>
    <source>
        <strain evidence="1 2">NM50_B9-20</strain>
    </source>
</reference>
<dbReference type="Proteomes" id="UP000306888">
    <property type="component" value="Unassembled WGS sequence"/>
</dbReference>
<keyword evidence="2" id="KW-1185">Reference proteome</keyword>
<dbReference type="OrthoDB" id="9795264at2"/>
<name>A0A4S2DJN2_9CLOT</name>
<dbReference type="AlphaFoldDB" id="A0A4S2DJN2"/>
<evidence type="ECO:0000313" key="1">
    <source>
        <dbReference type="EMBL" id="TGY42409.1"/>
    </source>
</evidence>
<organism evidence="1 2">
    <name type="scientific">Clostridium sartagoforme</name>
    <dbReference type="NCBI Taxonomy" id="84031"/>
    <lineage>
        <taxon>Bacteria</taxon>
        <taxon>Bacillati</taxon>
        <taxon>Bacillota</taxon>
        <taxon>Clostridia</taxon>
        <taxon>Eubacteriales</taxon>
        <taxon>Clostridiaceae</taxon>
        <taxon>Clostridium</taxon>
    </lineage>
</organism>
<gene>
    <name evidence="1" type="ORF">E5347_09320</name>
</gene>
<dbReference type="RefSeq" id="WP_136006706.1">
    <property type="nucleotide sequence ID" value="NZ_SRYR01000003.1"/>
</dbReference>
<comment type="caution">
    <text evidence="1">The sequence shown here is derived from an EMBL/GenBank/DDBJ whole genome shotgun (WGS) entry which is preliminary data.</text>
</comment>
<protein>
    <submittedName>
        <fullName evidence="1">DUF2922 domain-containing protein</fullName>
    </submittedName>
</protein>
<dbReference type="Pfam" id="PF11148">
    <property type="entry name" value="DUF2922"/>
    <property type="match status" value="1"/>
</dbReference>
<dbReference type="InterPro" id="IPR021321">
    <property type="entry name" value="DUF2922"/>
</dbReference>
<sequence>MIQRTATLGFKDVSGKKHSINIRDVREDYEEGKITSLMDSIIDKKLIKTMAGDLVEKESAQVVTKETTKITV</sequence>